<keyword evidence="2" id="KW-1185">Reference proteome</keyword>
<organism evidence="1 2">
    <name type="scientific">Funneliformis caledonium</name>
    <dbReference type="NCBI Taxonomy" id="1117310"/>
    <lineage>
        <taxon>Eukaryota</taxon>
        <taxon>Fungi</taxon>
        <taxon>Fungi incertae sedis</taxon>
        <taxon>Mucoromycota</taxon>
        <taxon>Glomeromycotina</taxon>
        <taxon>Glomeromycetes</taxon>
        <taxon>Glomerales</taxon>
        <taxon>Glomeraceae</taxon>
        <taxon>Funneliformis</taxon>
    </lineage>
</organism>
<evidence type="ECO:0000313" key="2">
    <source>
        <dbReference type="Proteomes" id="UP000789570"/>
    </source>
</evidence>
<protein>
    <submittedName>
        <fullName evidence="1">7578_t:CDS:1</fullName>
    </submittedName>
</protein>
<reference evidence="1" key="1">
    <citation type="submission" date="2021-06" db="EMBL/GenBank/DDBJ databases">
        <authorList>
            <person name="Kallberg Y."/>
            <person name="Tangrot J."/>
            <person name="Rosling A."/>
        </authorList>
    </citation>
    <scope>NUCLEOTIDE SEQUENCE</scope>
    <source>
        <strain evidence="1">UK204</strain>
    </source>
</reference>
<dbReference type="AlphaFoldDB" id="A0A9N9NB48"/>
<name>A0A9N9NB48_9GLOM</name>
<comment type="caution">
    <text evidence="1">The sequence shown here is derived from an EMBL/GenBank/DDBJ whole genome shotgun (WGS) entry which is preliminary data.</text>
</comment>
<dbReference type="Proteomes" id="UP000789570">
    <property type="component" value="Unassembled WGS sequence"/>
</dbReference>
<accession>A0A9N9NB48</accession>
<dbReference type="OrthoDB" id="270318at2759"/>
<dbReference type="EMBL" id="CAJVPQ010009906">
    <property type="protein sequence ID" value="CAG8718920.1"/>
    <property type="molecule type" value="Genomic_DNA"/>
</dbReference>
<proteinExistence type="predicted"/>
<sequence length="78" mass="8973">MYSFQVIRKTSKSDLASSCLIHAINPKRDLKKTGLLEFLIDKIDEPENSFKEALDYHKVGFKFNAKTIKLTKEIRSLA</sequence>
<gene>
    <name evidence="1" type="ORF">FCALED_LOCUS14296</name>
</gene>
<feature type="non-terminal residue" evidence="1">
    <location>
        <position position="78"/>
    </location>
</feature>
<evidence type="ECO:0000313" key="1">
    <source>
        <dbReference type="EMBL" id="CAG8718920.1"/>
    </source>
</evidence>